<protein>
    <submittedName>
        <fullName evidence="2">(pine wood nematode) hypothetical protein</fullName>
    </submittedName>
</protein>
<evidence type="ECO:0000313" key="2">
    <source>
        <dbReference type="EMBL" id="CAD5234709.1"/>
    </source>
</evidence>
<accession>A0A1I7SDE9</accession>
<name>A0A1I7SDE9_BURXY</name>
<dbReference type="EMBL" id="CAJFCV020000006">
    <property type="protein sequence ID" value="CAG9130645.1"/>
    <property type="molecule type" value="Genomic_DNA"/>
</dbReference>
<evidence type="ECO:0000313" key="5">
    <source>
        <dbReference type="WBParaSite" id="BXY_1105400.1"/>
    </source>
</evidence>
<dbReference type="Proteomes" id="UP000095284">
    <property type="component" value="Unplaced"/>
</dbReference>
<dbReference type="Proteomes" id="UP000659654">
    <property type="component" value="Unassembled WGS sequence"/>
</dbReference>
<keyword evidence="4" id="KW-1185">Reference proteome</keyword>
<dbReference type="OrthoDB" id="5771274at2759"/>
<gene>
    <name evidence="2" type="ORF">BXYJ_LOCUS14800</name>
</gene>
<evidence type="ECO:0000313" key="3">
    <source>
        <dbReference type="Proteomes" id="UP000095284"/>
    </source>
</evidence>
<evidence type="ECO:0000256" key="1">
    <source>
        <dbReference type="SAM" id="Phobius"/>
    </source>
</evidence>
<dbReference type="Proteomes" id="UP000582659">
    <property type="component" value="Unassembled WGS sequence"/>
</dbReference>
<organism evidence="3 5">
    <name type="scientific">Bursaphelenchus xylophilus</name>
    <name type="common">Pinewood nematode worm</name>
    <name type="synonym">Aphelenchoides xylophilus</name>
    <dbReference type="NCBI Taxonomy" id="6326"/>
    <lineage>
        <taxon>Eukaryota</taxon>
        <taxon>Metazoa</taxon>
        <taxon>Ecdysozoa</taxon>
        <taxon>Nematoda</taxon>
        <taxon>Chromadorea</taxon>
        <taxon>Rhabditida</taxon>
        <taxon>Tylenchina</taxon>
        <taxon>Tylenchomorpha</taxon>
        <taxon>Aphelenchoidea</taxon>
        <taxon>Aphelenchoididae</taxon>
        <taxon>Bursaphelenchus</taxon>
    </lineage>
</organism>
<keyword evidence="1" id="KW-1133">Transmembrane helix</keyword>
<dbReference type="AlphaFoldDB" id="A0A1I7SDE9"/>
<reference evidence="2" key="2">
    <citation type="submission" date="2020-09" db="EMBL/GenBank/DDBJ databases">
        <authorList>
            <person name="Kikuchi T."/>
        </authorList>
    </citation>
    <scope>NUCLEOTIDE SEQUENCE</scope>
    <source>
        <strain evidence="2">Ka4C1</strain>
    </source>
</reference>
<dbReference type="eggNOG" id="ENOG502SSU6">
    <property type="taxonomic scope" value="Eukaryota"/>
</dbReference>
<evidence type="ECO:0000313" key="4">
    <source>
        <dbReference type="Proteomes" id="UP000659654"/>
    </source>
</evidence>
<keyword evidence="1" id="KW-0472">Membrane</keyword>
<feature type="transmembrane region" description="Helical" evidence="1">
    <location>
        <begin position="51"/>
        <end position="76"/>
    </location>
</feature>
<keyword evidence="1" id="KW-0812">Transmembrane</keyword>
<dbReference type="WBParaSite" id="BXY_1105400.1">
    <property type="protein sequence ID" value="BXY_1105400.1"/>
    <property type="gene ID" value="BXY_1105400"/>
</dbReference>
<reference evidence="5" key="1">
    <citation type="submission" date="2016-11" db="UniProtKB">
        <authorList>
            <consortium name="WormBaseParasite"/>
        </authorList>
    </citation>
    <scope>IDENTIFICATION</scope>
</reference>
<dbReference type="EMBL" id="CAJFDI010000006">
    <property type="protein sequence ID" value="CAD5234709.1"/>
    <property type="molecule type" value="Genomic_DNA"/>
</dbReference>
<sequence>MGNAVYGDKLTCYETLETCVQGCGKYDCVYVDKCNGNTNQNYVCLPFDMRFFMWIMVGVFLLTVLICSGIVACYALRAIRASFRNSLRTNGDVVFYNARNVHTFPHPATGKWRGGDPDPRQRPHF</sequence>
<proteinExistence type="predicted"/>